<accession>A0A8H7F3P4</accession>
<evidence type="ECO:0000313" key="5">
    <source>
        <dbReference type="EMBL" id="KAF7776271.1"/>
    </source>
</evidence>
<evidence type="ECO:0000256" key="4">
    <source>
        <dbReference type="SAM" id="MobiDB-lite"/>
    </source>
</evidence>
<organism evidence="5 6">
    <name type="scientific">Agaricus bisporus var. burnettii</name>
    <dbReference type="NCBI Taxonomy" id="192524"/>
    <lineage>
        <taxon>Eukaryota</taxon>
        <taxon>Fungi</taxon>
        <taxon>Dikarya</taxon>
        <taxon>Basidiomycota</taxon>
        <taxon>Agaricomycotina</taxon>
        <taxon>Agaricomycetes</taxon>
        <taxon>Agaricomycetidae</taxon>
        <taxon>Agaricales</taxon>
        <taxon>Agaricineae</taxon>
        <taxon>Agaricaceae</taxon>
        <taxon>Agaricus</taxon>
    </lineage>
</organism>
<proteinExistence type="predicted"/>
<dbReference type="InterPro" id="IPR008501">
    <property type="entry name" value="THOC7/Mft1"/>
</dbReference>
<evidence type="ECO:0000313" key="6">
    <source>
        <dbReference type="Proteomes" id="UP000629468"/>
    </source>
</evidence>
<dbReference type="GO" id="GO:0006397">
    <property type="term" value="P:mRNA processing"/>
    <property type="evidence" value="ECO:0007669"/>
    <property type="project" value="InterPro"/>
</dbReference>
<dbReference type="Proteomes" id="UP000629468">
    <property type="component" value="Unassembled WGS sequence"/>
</dbReference>
<evidence type="ECO:0000256" key="1">
    <source>
        <dbReference type="ARBA" id="ARBA00004123"/>
    </source>
</evidence>
<keyword evidence="3" id="KW-0175">Coiled coil</keyword>
<feature type="coiled-coil region" evidence="3">
    <location>
        <begin position="89"/>
        <end position="177"/>
    </location>
</feature>
<gene>
    <name evidence="5" type="ORF">Agabi119p4_4664</name>
</gene>
<feature type="region of interest" description="Disordered" evidence="4">
    <location>
        <begin position="203"/>
        <end position="266"/>
    </location>
</feature>
<dbReference type="AlphaFoldDB" id="A0A8H7F3P4"/>
<dbReference type="EMBL" id="JABXXO010000006">
    <property type="protein sequence ID" value="KAF7776271.1"/>
    <property type="molecule type" value="Genomic_DNA"/>
</dbReference>
<evidence type="ECO:0000256" key="3">
    <source>
        <dbReference type="SAM" id="Coils"/>
    </source>
</evidence>
<comment type="caution">
    <text evidence="5">The sequence shown here is derived from an EMBL/GenBank/DDBJ whole genome shotgun (WGS) entry which is preliminary data.</text>
</comment>
<dbReference type="Pfam" id="PF05615">
    <property type="entry name" value="THOC7"/>
    <property type="match status" value="1"/>
</dbReference>
<evidence type="ECO:0000256" key="2">
    <source>
        <dbReference type="ARBA" id="ARBA00023242"/>
    </source>
</evidence>
<feature type="compositionally biased region" description="Polar residues" evidence="4">
    <location>
        <begin position="230"/>
        <end position="242"/>
    </location>
</feature>
<protein>
    <submittedName>
        <fullName evidence="5">Uncharacterized protein</fullName>
    </submittedName>
</protein>
<sequence>MTSPTIAIPSLTMEEEDHIVLARITNDERPLKRVIKKFHNYIYAASADSTKTPASSDGSSETSADDAKESFLVELASFQLLLKKSVMTCEAEGRQVEEYQKEREKIEQEHDSLKTQIKDLKVALEHAQILRRRKMEYDVVAEKIHGLPSRDELEQEIAALENDMAAIRSENEVQEKTIQGHKSALNGIVAELASLRLLGRDKDTVSEVPSTRASPAPDGAPGIGIDAHTDASTGANMDTPTPSAREDADEEKLPTESDSQNAIETLNDDIEMGELEEDPKEKEAAAKKKQVVEELEEGETFDGSTWNVSTDHIVSILPCS</sequence>
<dbReference type="GO" id="GO:0000445">
    <property type="term" value="C:THO complex part of transcription export complex"/>
    <property type="evidence" value="ECO:0007669"/>
    <property type="project" value="InterPro"/>
</dbReference>
<reference evidence="5 6" key="1">
    <citation type="journal article" name="Sci. Rep.">
        <title>Telomere-to-telomere assembled and centromere annotated genomes of the two main subspecies of the button mushroom Agaricus bisporus reveal especially polymorphic chromosome ends.</title>
        <authorList>
            <person name="Sonnenberg A.S.M."/>
            <person name="Sedaghat-Telgerd N."/>
            <person name="Lavrijssen B."/>
            <person name="Ohm R.A."/>
            <person name="Hendrickx P.M."/>
            <person name="Scholtmeijer K."/>
            <person name="Baars J.J.P."/>
            <person name="van Peer A."/>
        </authorList>
    </citation>
    <scope>NUCLEOTIDE SEQUENCE [LARGE SCALE GENOMIC DNA]</scope>
    <source>
        <strain evidence="5 6">H119_p4</strain>
    </source>
</reference>
<keyword evidence="2" id="KW-0539">Nucleus</keyword>
<name>A0A8H7F3P4_AGABI</name>
<comment type="subcellular location">
    <subcellularLocation>
        <location evidence="1">Nucleus</location>
    </subcellularLocation>
</comment>